<gene>
    <name evidence="5" type="ORF">ESCO_006337</name>
</gene>
<dbReference type="GO" id="GO:0000139">
    <property type="term" value="C:Golgi membrane"/>
    <property type="evidence" value="ECO:0007669"/>
    <property type="project" value="TreeGrafter"/>
</dbReference>
<dbReference type="Gene3D" id="3.90.550.10">
    <property type="entry name" value="Spore Coat Polysaccharide Biosynthesis Protein SpsA, Chain A"/>
    <property type="match status" value="1"/>
</dbReference>
<feature type="transmembrane region" description="Helical" evidence="4">
    <location>
        <begin position="12"/>
        <end position="29"/>
    </location>
</feature>
<keyword evidence="2" id="KW-0328">Glycosyltransferase</keyword>
<dbReference type="GO" id="GO:0016757">
    <property type="term" value="F:glycosyltransferase activity"/>
    <property type="evidence" value="ECO:0007669"/>
    <property type="project" value="UniProtKB-KW"/>
</dbReference>
<dbReference type="InterPro" id="IPR029044">
    <property type="entry name" value="Nucleotide-diphossugar_trans"/>
</dbReference>
<accession>A0A0M8MWU7</accession>
<dbReference type="PANTHER" id="PTHR31306">
    <property type="entry name" value="ALPHA-1,6-MANNOSYLTRANSFERASE MNN11-RELATED"/>
    <property type="match status" value="1"/>
</dbReference>
<evidence type="ECO:0000313" key="6">
    <source>
        <dbReference type="Proteomes" id="UP000053831"/>
    </source>
</evidence>
<evidence type="ECO:0000256" key="3">
    <source>
        <dbReference type="ARBA" id="ARBA00022679"/>
    </source>
</evidence>
<keyword evidence="4" id="KW-0812">Transmembrane</keyword>
<keyword evidence="3 5" id="KW-0808">Transferase</keyword>
<dbReference type="Proteomes" id="UP000053831">
    <property type="component" value="Unassembled WGS sequence"/>
</dbReference>
<protein>
    <submittedName>
        <fullName evidence="5">Xyloglucan 6-xylosyltransferase</fullName>
    </submittedName>
</protein>
<dbReference type="EMBL" id="LGSR01000018">
    <property type="protein sequence ID" value="KOS20268.1"/>
    <property type="molecule type" value="Genomic_DNA"/>
</dbReference>
<keyword evidence="4" id="KW-1133">Transmembrane helix</keyword>
<dbReference type="Pfam" id="PF05637">
    <property type="entry name" value="Glyco_transf_34"/>
    <property type="match status" value="1"/>
</dbReference>
<dbReference type="OrthoDB" id="3763672at2759"/>
<evidence type="ECO:0000313" key="5">
    <source>
        <dbReference type="EMBL" id="KOS20268.1"/>
    </source>
</evidence>
<dbReference type="GO" id="GO:0006487">
    <property type="term" value="P:protein N-linked glycosylation"/>
    <property type="evidence" value="ECO:0007669"/>
    <property type="project" value="TreeGrafter"/>
</dbReference>
<organism evidence="5 6">
    <name type="scientific">Escovopsis weberi</name>
    <dbReference type="NCBI Taxonomy" id="150374"/>
    <lineage>
        <taxon>Eukaryota</taxon>
        <taxon>Fungi</taxon>
        <taxon>Dikarya</taxon>
        <taxon>Ascomycota</taxon>
        <taxon>Pezizomycotina</taxon>
        <taxon>Sordariomycetes</taxon>
        <taxon>Hypocreomycetidae</taxon>
        <taxon>Hypocreales</taxon>
        <taxon>Hypocreaceae</taxon>
        <taxon>Escovopsis</taxon>
    </lineage>
</organism>
<keyword evidence="6" id="KW-1185">Reference proteome</keyword>
<evidence type="ECO:0000256" key="4">
    <source>
        <dbReference type="SAM" id="Phobius"/>
    </source>
</evidence>
<sequence>MLVGGLRTNMTVLVIGAAVFITAMAGLIYNQLDSPSESDAEIISTPDVASKEKQEATSPDAEADFQKSLWFDMYKPSVKPDAPTYKQYGVAKHTLKTKPAFTEPLGEDFCIIDLDSRPFSEPFQIFGPEILSWDRFDKVHGLAMGFLNHWLYAKVHGYKYYYIAAGTYGTRRDSWKKPTIITKILQKHKACVYLDSDAIFNNLDLPFEWLMNYWDLDPANNSLALAYDPEAKGNEDNHGKINLNTGFIISQNNEKTFEIMDAWDKCTEPDGKYPGCEEFRKAAPGRPTDQGGFGSYVRYDYPTEIKSLPCQEANGFPGSNSGCEGTFIRHVWTGKDSWLKAFVGQQVLGPFLESFHKEFLAEKDSFYITEEVLMSS</sequence>
<proteinExistence type="inferred from homology"/>
<comment type="similarity">
    <text evidence="1">Belongs to the glycosyltransferase 34 family.</text>
</comment>
<dbReference type="AlphaFoldDB" id="A0A0M8MWU7"/>
<comment type="caution">
    <text evidence="5">The sequence shown here is derived from an EMBL/GenBank/DDBJ whole genome shotgun (WGS) entry which is preliminary data.</text>
</comment>
<evidence type="ECO:0000256" key="2">
    <source>
        <dbReference type="ARBA" id="ARBA00022676"/>
    </source>
</evidence>
<keyword evidence="4" id="KW-0472">Membrane</keyword>
<name>A0A0M8MWU7_ESCWE</name>
<dbReference type="InterPro" id="IPR008630">
    <property type="entry name" value="Glyco_trans_34"/>
</dbReference>
<evidence type="ECO:0000256" key="1">
    <source>
        <dbReference type="ARBA" id="ARBA00005664"/>
    </source>
</evidence>
<reference evidence="5 6" key="1">
    <citation type="submission" date="2015-07" db="EMBL/GenBank/DDBJ databases">
        <title>The genome of the fungus Escovopsis weberi, a specialized disease agent of ant agriculture.</title>
        <authorList>
            <person name="de Man T.J."/>
            <person name="Stajich J.E."/>
            <person name="Kubicek C.P."/>
            <person name="Chenthamara K."/>
            <person name="Atanasova L."/>
            <person name="Druzhinina I.S."/>
            <person name="Birnbaum S."/>
            <person name="Barribeau S.M."/>
            <person name="Teiling C."/>
            <person name="Suen G."/>
            <person name="Currie C."/>
            <person name="Gerardo N.M."/>
        </authorList>
    </citation>
    <scope>NUCLEOTIDE SEQUENCE [LARGE SCALE GENOMIC DNA]</scope>
</reference>
<dbReference type="PANTHER" id="PTHR31306:SF3">
    <property type="entry name" value="NUCLEOTIDE-DIPHOSPHO-SUGAR TRANSFERASE DOMAIN-CONTAINING PROTEIN"/>
    <property type="match status" value="1"/>
</dbReference>